<dbReference type="InterPro" id="IPR036188">
    <property type="entry name" value="FAD/NAD-bd_sf"/>
</dbReference>
<dbReference type="EMBL" id="JAEKNR010000216">
    <property type="protein sequence ID" value="MBJ7600640.1"/>
    <property type="molecule type" value="Genomic_DNA"/>
</dbReference>
<dbReference type="Gene3D" id="3.50.50.60">
    <property type="entry name" value="FAD/NAD(P)-binding domain"/>
    <property type="match status" value="1"/>
</dbReference>
<keyword evidence="4" id="KW-1185">Reference proteome</keyword>
<dbReference type="GO" id="GO:0016491">
    <property type="term" value="F:oxidoreductase activity"/>
    <property type="evidence" value="ECO:0007669"/>
    <property type="project" value="UniProtKB-KW"/>
</dbReference>
<dbReference type="PANTHER" id="PTHR13847">
    <property type="entry name" value="SARCOSINE DEHYDROGENASE-RELATED"/>
    <property type="match status" value="1"/>
</dbReference>
<keyword evidence="1" id="KW-0560">Oxidoreductase</keyword>
<feature type="domain" description="FAD dependent oxidoreductase" evidence="2">
    <location>
        <begin position="2"/>
        <end position="354"/>
    </location>
</feature>
<evidence type="ECO:0000259" key="2">
    <source>
        <dbReference type="Pfam" id="PF01266"/>
    </source>
</evidence>
<name>A0A934K983_9BACT</name>
<dbReference type="Proteomes" id="UP000612893">
    <property type="component" value="Unassembled WGS sequence"/>
</dbReference>
<evidence type="ECO:0000256" key="1">
    <source>
        <dbReference type="ARBA" id="ARBA00023002"/>
    </source>
</evidence>
<dbReference type="SUPFAM" id="SSF51905">
    <property type="entry name" value="FAD/NAD(P)-binding domain"/>
    <property type="match status" value="1"/>
</dbReference>
<dbReference type="RefSeq" id="WP_338204558.1">
    <property type="nucleotide sequence ID" value="NZ_JAEKNR010000216.1"/>
</dbReference>
<sequence>MKILVVGGGILGSSIAFRLAEAGADVVLLEAGMPGGGTSGASFAWVSSRSKRPREYFDLNLRGMDAHRRLAAELGESSWWAPCGGLEWVELDDEAAEAELARLGEWGYRCQTLDRAQVAELEPDLELGEQERFLLCPDEGYVFCRPLIGRLAAAARNHRFELQTGRDVVSVETQGGVAQGVRCAGGSFIGADAVVLSPGASANALLRPFGLAPLFDRGQSGYSGTGRAAGTFGLLAVTESVPSAIRRVVHAPGLHFRPDGGGRLILQDTEVEASVGEGTSGWPPPPEANELLERARRLVRHLDRARLEAVRIGVRPLPKDGMPVVGWVPGASGLYLAVTHSGVTLGPLLGELVATEMLEGTAAPVLQGFRPGRFAGARV</sequence>
<dbReference type="AlphaFoldDB" id="A0A934K983"/>
<dbReference type="Gene3D" id="3.30.9.10">
    <property type="entry name" value="D-Amino Acid Oxidase, subunit A, domain 2"/>
    <property type="match status" value="1"/>
</dbReference>
<dbReference type="PANTHER" id="PTHR13847:SF289">
    <property type="entry name" value="GLYCINE OXIDASE"/>
    <property type="match status" value="1"/>
</dbReference>
<evidence type="ECO:0000313" key="4">
    <source>
        <dbReference type="Proteomes" id="UP000612893"/>
    </source>
</evidence>
<dbReference type="GO" id="GO:0005737">
    <property type="term" value="C:cytoplasm"/>
    <property type="evidence" value="ECO:0007669"/>
    <property type="project" value="TreeGrafter"/>
</dbReference>
<comment type="caution">
    <text evidence="3">The sequence shown here is derived from an EMBL/GenBank/DDBJ whole genome shotgun (WGS) entry which is preliminary data.</text>
</comment>
<evidence type="ECO:0000313" key="3">
    <source>
        <dbReference type="EMBL" id="MBJ7600640.1"/>
    </source>
</evidence>
<reference evidence="3" key="1">
    <citation type="submission" date="2020-10" db="EMBL/GenBank/DDBJ databases">
        <title>Ca. Dormibacterota MAGs.</title>
        <authorList>
            <person name="Montgomery K."/>
        </authorList>
    </citation>
    <scope>NUCLEOTIDE SEQUENCE [LARGE SCALE GENOMIC DNA]</scope>
    <source>
        <strain evidence="3">SC8812_S17_10</strain>
    </source>
</reference>
<organism evidence="3 4">
    <name type="scientific">Candidatus Nephthysia bennettiae</name>
    <dbReference type="NCBI Taxonomy" id="3127016"/>
    <lineage>
        <taxon>Bacteria</taxon>
        <taxon>Bacillati</taxon>
        <taxon>Candidatus Dormiibacterota</taxon>
        <taxon>Candidatus Dormibacteria</taxon>
        <taxon>Candidatus Dormibacterales</taxon>
        <taxon>Candidatus Dormibacteraceae</taxon>
        <taxon>Candidatus Nephthysia</taxon>
    </lineage>
</organism>
<dbReference type="InterPro" id="IPR006076">
    <property type="entry name" value="FAD-dep_OxRdtase"/>
</dbReference>
<accession>A0A934K983</accession>
<dbReference type="Pfam" id="PF01266">
    <property type="entry name" value="DAO"/>
    <property type="match status" value="1"/>
</dbReference>
<gene>
    <name evidence="3" type="ORF">JF922_21550</name>
</gene>
<protein>
    <submittedName>
        <fullName evidence="3">FAD-binding oxidoreductase</fullName>
    </submittedName>
</protein>
<proteinExistence type="predicted"/>